<evidence type="ECO:0000313" key="2">
    <source>
        <dbReference type="EMBL" id="EYT48068.1"/>
    </source>
</evidence>
<proteinExistence type="predicted"/>
<dbReference type="Pfam" id="PF13472">
    <property type="entry name" value="Lipase_GDSL_2"/>
    <property type="match status" value="1"/>
</dbReference>
<protein>
    <submittedName>
        <fullName evidence="2">Lysophospholipase</fullName>
    </submittedName>
</protein>
<evidence type="ECO:0000259" key="1">
    <source>
        <dbReference type="Pfam" id="PF13472"/>
    </source>
</evidence>
<dbReference type="Proteomes" id="UP000019754">
    <property type="component" value="Unassembled WGS sequence"/>
</dbReference>
<dbReference type="STRING" id="1249481.D641_0113535"/>
<sequence>MPSPSTPSDAHQDPRIRIIALGDELLAGVGDARALGWLGRAVANEQGATSRIDLFTSALPQETSAELAERWDAEVARRTDERGRADGSIDHRVVLGMGRADVTSGISLARSRLNLAKVLDGLERQRMSAFVVGPPPSRDAGLTAAVRDLSGAYEDVCSRRRIPYVDTVQALDGHEQWTGDIARSQGDHPGQTGYGLMAWLVLHGGFGSWLGTSE</sequence>
<dbReference type="InterPro" id="IPR013830">
    <property type="entry name" value="SGNH_hydro"/>
</dbReference>
<comment type="caution">
    <text evidence="2">The sequence shown here is derived from an EMBL/GenBank/DDBJ whole genome shotgun (WGS) entry which is preliminary data.</text>
</comment>
<keyword evidence="3" id="KW-1185">Reference proteome</keyword>
<dbReference type="AlphaFoldDB" id="A0A022KU07"/>
<dbReference type="OrthoDB" id="5196031at2"/>
<gene>
    <name evidence="2" type="ORF">D641_0113535</name>
</gene>
<name>A0A022KU07_9MICO</name>
<dbReference type="Gene3D" id="3.40.50.1110">
    <property type="entry name" value="SGNH hydrolase"/>
    <property type="match status" value="1"/>
</dbReference>
<feature type="domain" description="SGNH hydrolase-type esterase" evidence="1">
    <location>
        <begin position="20"/>
        <end position="195"/>
    </location>
</feature>
<organism evidence="2 3">
    <name type="scientific">Brachybacterium muris UCD-AY4</name>
    <dbReference type="NCBI Taxonomy" id="1249481"/>
    <lineage>
        <taxon>Bacteria</taxon>
        <taxon>Bacillati</taxon>
        <taxon>Actinomycetota</taxon>
        <taxon>Actinomycetes</taxon>
        <taxon>Micrococcales</taxon>
        <taxon>Dermabacteraceae</taxon>
        <taxon>Brachybacterium</taxon>
    </lineage>
</organism>
<reference evidence="2 3" key="1">
    <citation type="journal article" date="2013" name="Genome Announc.">
        <title>Draft genome sequence of an Actinobacterium, Brachybacterium muris strain UCD-AY4.</title>
        <authorList>
            <person name="Lo J.R."/>
            <person name="Lang J.M."/>
            <person name="Darling A.E."/>
            <person name="Eisen J.A."/>
            <person name="Coil D.A."/>
        </authorList>
    </citation>
    <scope>NUCLEOTIDE SEQUENCE [LARGE SCALE GENOMIC DNA]</scope>
    <source>
        <strain evidence="2 3">UCD-AY4</strain>
    </source>
</reference>
<dbReference type="HOGENOM" id="CLU_088196_0_0_11"/>
<dbReference type="SUPFAM" id="SSF52266">
    <property type="entry name" value="SGNH hydrolase"/>
    <property type="match status" value="1"/>
</dbReference>
<dbReference type="EMBL" id="AORC01000019">
    <property type="protein sequence ID" value="EYT48068.1"/>
    <property type="molecule type" value="Genomic_DNA"/>
</dbReference>
<evidence type="ECO:0000313" key="3">
    <source>
        <dbReference type="Proteomes" id="UP000019754"/>
    </source>
</evidence>
<dbReference type="RefSeq" id="WP_017824038.1">
    <property type="nucleotide sequence ID" value="NZ_AORC01000019.1"/>
</dbReference>
<dbReference type="InterPro" id="IPR036514">
    <property type="entry name" value="SGNH_hydro_sf"/>
</dbReference>
<accession>A0A022KU07</accession>